<proteinExistence type="inferred from homology"/>
<dbReference type="PANTHER" id="PTHR43685">
    <property type="entry name" value="GLYCOSYLTRANSFERASE"/>
    <property type="match status" value="1"/>
</dbReference>
<evidence type="ECO:0000256" key="3">
    <source>
        <dbReference type="ARBA" id="ARBA00022679"/>
    </source>
</evidence>
<organism evidence="5 6">
    <name type="scientific">Aromatoleum toluolicum</name>
    <dbReference type="NCBI Taxonomy" id="90060"/>
    <lineage>
        <taxon>Bacteria</taxon>
        <taxon>Pseudomonadati</taxon>
        <taxon>Pseudomonadota</taxon>
        <taxon>Betaproteobacteria</taxon>
        <taxon>Rhodocyclales</taxon>
        <taxon>Rhodocyclaceae</taxon>
        <taxon>Aromatoleum</taxon>
    </lineage>
</organism>
<feature type="domain" description="Glycosyltransferase 2-like" evidence="4">
    <location>
        <begin position="5"/>
        <end position="118"/>
    </location>
</feature>
<keyword evidence="2" id="KW-0328">Glycosyltransferase</keyword>
<evidence type="ECO:0000256" key="1">
    <source>
        <dbReference type="ARBA" id="ARBA00006739"/>
    </source>
</evidence>
<evidence type="ECO:0000259" key="4">
    <source>
        <dbReference type="Pfam" id="PF00535"/>
    </source>
</evidence>
<accession>A0ABX1NL45</accession>
<gene>
    <name evidence="5" type="ORF">GPA27_21165</name>
</gene>
<protein>
    <submittedName>
        <fullName evidence="5">Glycosyltransferase</fullName>
    </submittedName>
</protein>
<keyword evidence="3" id="KW-0808">Transferase</keyword>
<dbReference type="CDD" id="cd04196">
    <property type="entry name" value="GT_2_like_d"/>
    <property type="match status" value="1"/>
</dbReference>
<evidence type="ECO:0000313" key="5">
    <source>
        <dbReference type="EMBL" id="NMF99889.1"/>
    </source>
</evidence>
<name>A0ABX1NL45_9RHOO</name>
<dbReference type="InterPro" id="IPR001173">
    <property type="entry name" value="Glyco_trans_2-like"/>
</dbReference>
<comment type="similarity">
    <text evidence="1">Belongs to the glycosyltransferase 2 family.</text>
</comment>
<dbReference type="RefSeq" id="WP_169142431.1">
    <property type="nucleotide sequence ID" value="NZ_WTVS01000056.1"/>
</dbReference>
<evidence type="ECO:0000313" key="6">
    <source>
        <dbReference type="Proteomes" id="UP000634522"/>
    </source>
</evidence>
<reference evidence="5 6" key="1">
    <citation type="submission" date="2019-12" db="EMBL/GenBank/DDBJ databases">
        <title>Comparative genomics gives insights into the taxonomy of the Azoarcus-Aromatoleum group and reveals separate origins of nif in the plant-associated Azoarcus and non-plant-associated Aromatoleum sub-groups.</title>
        <authorList>
            <person name="Lafos M."/>
            <person name="Maluk M."/>
            <person name="Batista M."/>
            <person name="Junghare M."/>
            <person name="Carmona M."/>
            <person name="Faoro H."/>
            <person name="Cruz L.M."/>
            <person name="Battistoni F."/>
            <person name="De Souza E."/>
            <person name="Pedrosa F."/>
            <person name="Chen W.-M."/>
            <person name="Poole P.S."/>
            <person name="Dixon R.A."/>
            <person name="James E.K."/>
        </authorList>
    </citation>
    <scope>NUCLEOTIDE SEQUENCE [LARGE SCALE GENOMIC DNA]</scope>
    <source>
        <strain evidence="5 6">T</strain>
    </source>
</reference>
<dbReference type="SUPFAM" id="SSF53448">
    <property type="entry name" value="Nucleotide-diphospho-sugar transferases"/>
    <property type="match status" value="1"/>
</dbReference>
<keyword evidence="6" id="KW-1185">Reference proteome</keyword>
<comment type="caution">
    <text evidence="5">The sequence shown here is derived from an EMBL/GenBank/DDBJ whole genome shotgun (WGS) entry which is preliminary data.</text>
</comment>
<evidence type="ECO:0000256" key="2">
    <source>
        <dbReference type="ARBA" id="ARBA00022676"/>
    </source>
</evidence>
<dbReference type="EMBL" id="WTVS01000056">
    <property type="protein sequence ID" value="NMF99889.1"/>
    <property type="molecule type" value="Genomic_DNA"/>
</dbReference>
<dbReference type="InterPro" id="IPR050834">
    <property type="entry name" value="Glycosyltransf_2"/>
</dbReference>
<dbReference type="PANTHER" id="PTHR43685:SF5">
    <property type="entry name" value="GLYCOSYLTRANSFERASE EPSE-RELATED"/>
    <property type="match status" value="1"/>
</dbReference>
<dbReference type="Gene3D" id="3.90.550.10">
    <property type="entry name" value="Spore Coat Polysaccharide Biosynthesis Protein SpsA, Chain A"/>
    <property type="match status" value="1"/>
</dbReference>
<sequence length="337" mass="37216">MNKISIALCTCNGEAYLGDQLRSYLDQHRAPDEVVICDDASSDATTTLLSAFAKNAPFPVRITCNPRRLGITANFAQAITQCSSDYIALSDQDDVWLPHKLARLEQALESRPEAQAAFSDARLVSSELDPLRRTVWQSIGFGDADRHAFRAGNAVAVLVRQPVVTGATLMFRSGLRATALPIPAGWMHDEWLAMLAGAGGGLVAVDDALVLYRQHTSNAIGGTRKGLADKMRAARALPRQTYLRGEIDRLQTLLERLGPARITTSARASILAKLAHLERRLQWPSSRLRRWIPVVGEWLDGGYRRSSRNWHSIMFDLLAADEDDRAPSQMARPPNRP</sequence>
<dbReference type="Pfam" id="PF00535">
    <property type="entry name" value="Glycos_transf_2"/>
    <property type="match status" value="1"/>
</dbReference>
<dbReference type="InterPro" id="IPR029044">
    <property type="entry name" value="Nucleotide-diphossugar_trans"/>
</dbReference>
<dbReference type="Proteomes" id="UP000634522">
    <property type="component" value="Unassembled WGS sequence"/>
</dbReference>